<organism evidence="2 3">
    <name type="scientific">Streptomyces gilvosporeus</name>
    <dbReference type="NCBI Taxonomy" id="553510"/>
    <lineage>
        <taxon>Bacteria</taxon>
        <taxon>Bacillati</taxon>
        <taxon>Actinomycetota</taxon>
        <taxon>Actinomycetes</taxon>
        <taxon>Kitasatosporales</taxon>
        <taxon>Streptomycetaceae</taxon>
        <taxon>Streptomyces</taxon>
    </lineage>
</organism>
<keyword evidence="3" id="KW-1185">Reference proteome</keyword>
<dbReference type="STRING" id="553510.B1H19_05215"/>
<dbReference type="Gene3D" id="1.20.1260.10">
    <property type="match status" value="1"/>
</dbReference>
<evidence type="ECO:0000313" key="2">
    <source>
        <dbReference type="EMBL" id="ARF53660.1"/>
    </source>
</evidence>
<evidence type="ECO:0000259" key="1">
    <source>
        <dbReference type="Pfam" id="PF12902"/>
    </source>
</evidence>
<dbReference type="Pfam" id="PF12902">
    <property type="entry name" value="Ferritin-like"/>
    <property type="match status" value="1"/>
</dbReference>
<reference evidence="2 3" key="1">
    <citation type="submission" date="2017-04" db="EMBL/GenBank/DDBJ databases">
        <title>Complete Genome Sequence of Streptomyces gilvosporeus F607, a Capable Producer of Natamycin.</title>
        <authorList>
            <person name="Zong G."/>
            <person name="Zhong C."/>
            <person name="Fu J."/>
            <person name="Qin R."/>
            <person name="Cao G."/>
        </authorList>
    </citation>
    <scope>NUCLEOTIDE SEQUENCE [LARGE SCALE GENOMIC DNA]</scope>
    <source>
        <strain evidence="2 3">F607</strain>
    </source>
</reference>
<name>A0A1V0TLB3_9ACTN</name>
<dbReference type="PANTHER" id="PTHR34400:SF4">
    <property type="entry name" value="MEMBRANE PROTEIN"/>
    <property type="match status" value="1"/>
</dbReference>
<proteinExistence type="predicted"/>
<dbReference type="Proteomes" id="UP000192726">
    <property type="component" value="Chromosome"/>
</dbReference>
<accession>A0A1V0TLB3</accession>
<dbReference type="EMBL" id="CP020569">
    <property type="protein sequence ID" value="ARF53660.1"/>
    <property type="molecule type" value="Genomic_DNA"/>
</dbReference>
<feature type="domain" description="Iminophenyl-pyruvate dimer synthase" evidence="1">
    <location>
        <begin position="20"/>
        <end position="162"/>
    </location>
</feature>
<gene>
    <name evidence="2" type="ORF">B1H19_05215</name>
</gene>
<dbReference type="OrthoDB" id="9800162at2"/>
<dbReference type="InterPro" id="IPR026820">
    <property type="entry name" value="VioB/RebD_dom"/>
</dbReference>
<evidence type="ECO:0000313" key="3">
    <source>
        <dbReference type="Proteomes" id="UP000192726"/>
    </source>
</evidence>
<sequence length="165" mass="18466">MTTKTPAQEITTLPDLIDHLKAAAQVELSTIPLYLYATYTIKTRGYSQWAAGASAQRTMLGVAIEEMLHLTLVRNLLIAVGDTSFRLYDKGVIPTYPGPMLKREPELTLRLRKLSSEQVRNTFLQIELPSGPQGSALGHIEPYHSLGEFYARIERGIRTLRPTID</sequence>
<dbReference type="AlphaFoldDB" id="A0A1V0TLB3"/>
<dbReference type="InterPro" id="IPR012347">
    <property type="entry name" value="Ferritin-like"/>
</dbReference>
<protein>
    <recommendedName>
        <fullName evidence="1">Iminophenyl-pyruvate dimer synthase domain-containing protein</fullName>
    </recommendedName>
</protein>
<dbReference type="PANTHER" id="PTHR34400">
    <property type="match status" value="1"/>
</dbReference>
<dbReference type="KEGG" id="sgv:B1H19_05215"/>